<dbReference type="Proteomes" id="UP000256913">
    <property type="component" value="Unassembled WGS sequence"/>
</dbReference>
<dbReference type="EMBL" id="QUMQ01000001">
    <property type="protein sequence ID" value="REF99707.1"/>
    <property type="molecule type" value="Genomic_DNA"/>
</dbReference>
<dbReference type="Pfam" id="PF05114">
    <property type="entry name" value="MbnB_TglH_ChrH"/>
    <property type="match status" value="1"/>
</dbReference>
<gene>
    <name evidence="1" type="ORF">DFJ67_5747</name>
</gene>
<evidence type="ECO:0000313" key="1">
    <source>
        <dbReference type="EMBL" id="REF99707.1"/>
    </source>
</evidence>
<dbReference type="RefSeq" id="WP_116070848.1">
    <property type="nucleotide sequence ID" value="NZ_QUMQ01000001.1"/>
</dbReference>
<comment type="caution">
    <text evidence="1">The sequence shown here is derived from an EMBL/GenBank/DDBJ whole genome shotgun (WGS) entry which is preliminary data.</text>
</comment>
<name>A0A3D9ZRD8_9ACTN</name>
<proteinExistence type="predicted"/>
<dbReference type="OrthoDB" id="9763101at2"/>
<dbReference type="InterPro" id="IPR007801">
    <property type="entry name" value="MbnB/TglH/ChrH"/>
</dbReference>
<accession>A0A3D9ZRD8</accession>
<dbReference type="AlphaFoldDB" id="A0A3D9ZRD8"/>
<organism evidence="1 2">
    <name type="scientific">Asanoa ferruginea</name>
    <dbReference type="NCBI Taxonomy" id="53367"/>
    <lineage>
        <taxon>Bacteria</taxon>
        <taxon>Bacillati</taxon>
        <taxon>Actinomycetota</taxon>
        <taxon>Actinomycetes</taxon>
        <taxon>Micromonosporales</taxon>
        <taxon>Micromonosporaceae</taxon>
        <taxon>Asanoa</taxon>
    </lineage>
</organism>
<dbReference type="SUPFAM" id="SSF51658">
    <property type="entry name" value="Xylose isomerase-like"/>
    <property type="match status" value="1"/>
</dbReference>
<dbReference type="InterPro" id="IPR036237">
    <property type="entry name" value="Xyl_isomerase-like_sf"/>
</dbReference>
<keyword evidence="2" id="KW-1185">Reference proteome</keyword>
<reference evidence="1 2" key="1">
    <citation type="submission" date="2018-08" db="EMBL/GenBank/DDBJ databases">
        <title>Sequencing the genomes of 1000 actinobacteria strains.</title>
        <authorList>
            <person name="Klenk H.-P."/>
        </authorList>
    </citation>
    <scope>NUCLEOTIDE SEQUENCE [LARGE SCALE GENOMIC DNA]</scope>
    <source>
        <strain evidence="1 2">DSM 44099</strain>
    </source>
</reference>
<protein>
    <submittedName>
        <fullName evidence="1">Uncharacterized protein</fullName>
    </submittedName>
</protein>
<evidence type="ECO:0000313" key="2">
    <source>
        <dbReference type="Proteomes" id="UP000256913"/>
    </source>
</evidence>
<sequence>MRSLSAVPALGAGLGFRTELHDQIVAHHDDIDWLELITEHFLLGGQRDDRTLGELRELFPLVPHGIEMSIGSPGEVDPDYLDALARLVKAIDAPYFSDHLCFTRAGGVSLGSLTPLPRSTALARELAGKAQRVQEAVGVPFILENITYHVDLQTGMSEAEFIAEFFEHCDCGLLLDVTNLHTNAVNHGFDPQHFLDLIPMERVVQVHLAGGIEEPGVLLDSHSTAVPEPAWRLFDDVLRRVPLKAGMIERDQDFPEDFGELLTEVGRVRAAMRAPVRA</sequence>
<dbReference type="PANTHER" id="PTHR42194:SF1">
    <property type="entry name" value="UPF0276 PROTEIN HI_1600"/>
    <property type="match status" value="1"/>
</dbReference>
<dbReference type="NCBIfam" id="NF003818">
    <property type="entry name" value="PRK05409.1"/>
    <property type="match status" value="1"/>
</dbReference>
<dbReference type="PANTHER" id="PTHR42194">
    <property type="entry name" value="UPF0276 PROTEIN HI_1600"/>
    <property type="match status" value="1"/>
</dbReference>
<dbReference type="Gene3D" id="3.20.20.150">
    <property type="entry name" value="Divalent-metal-dependent TIM barrel enzymes"/>
    <property type="match status" value="1"/>
</dbReference>